<protein>
    <recommendedName>
        <fullName evidence="5">DamX protein</fullName>
    </recommendedName>
</protein>
<dbReference type="Proteomes" id="UP001156601">
    <property type="component" value="Unassembled WGS sequence"/>
</dbReference>
<proteinExistence type="predicted"/>
<dbReference type="InterPro" id="IPR036680">
    <property type="entry name" value="SPOR-like_sf"/>
</dbReference>
<sequence>MSDLQKRLTHLVNYSSQLIFVGSDAVADQQKYLTDFLSQQGDHTEVSFFTAKQNEKSVDHRRTICRQLADHQVGSFIRPIGELLAELPDSNNTNYLICIAQADNIANDFLEELWQWIASIRKSTSTLHLNVILFGSAHWAETAQNWLPQQNHASPVLLSSHSVDAVGFDVNALESLMAQKRAFFAGKGIFGTSGSESFVNRRWFISTVMCTFFVVFSALIAWQYPAEVKAFIDSGEIPENVDLSIVPTPKETDTDDIILDTTDTSLNSITDELLVSDWQVYVEETKNKTDSNAPHEDDTHTNNLASSQTNSNAVVQEEAQAQGLTAQLDEQLVINDDAKAHFDVSTSNNEALVNEVVADAEGDFQVPDILSIEQLDAKLGQTILLDDPEYSVADNQETAATFNESTEESTLAPVDTSPIDQYRFDEALLLQLPSDLVVLQLSGIQNPRVLETYIRSNNLSESTWIYQTERYGGPWYVVLYNDTFDSIDAALSTAGSLPESIKSAQPFAKSIAQIRSEITQ</sequence>
<evidence type="ECO:0000256" key="2">
    <source>
        <dbReference type="SAM" id="Phobius"/>
    </source>
</evidence>
<dbReference type="AlphaFoldDB" id="A0AA37SYF7"/>
<accession>A0AA37SYF7</accession>
<feature type="region of interest" description="Disordered" evidence="1">
    <location>
        <begin position="287"/>
        <end position="314"/>
    </location>
</feature>
<name>A0AA37SYF7_9ALTE</name>
<feature type="transmembrane region" description="Helical" evidence="2">
    <location>
        <begin position="203"/>
        <end position="224"/>
    </location>
</feature>
<keyword evidence="4" id="KW-1185">Reference proteome</keyword>
<comment type="caution">
    <text evidence="3">The sequence shown here is derived from an EMBL/GenBank/DDBJ whole genome shotgun (WGS) entry which is preliminary data.</text>
</comment>
<feature type="compositionally biased region" description="Basic and acidic residues" evidence="1">
    <location>
        <begin position="287"/>
        <end position="300"/>
    </location>
</feature>
<reference evidence="3" key="2">
    <citation type="submission" date="2023-01" db="EMBL/GenBank/DDBJ databases">
        <title>Draft genome sequence of Agaribacter marinus strain NBRC 110023.</title>
        <authorList>
            <person name="Sun Q."/>
            <person name="Mori K."/>
        </authorList>
    </citation>
    <scope>NUCLEOTIDE SEQUENCE</scope>
    <source>
        <strain evidence="3">NBRC 110023</strain>
    </source>
</reference>
<evidence type="ECO:0008006" key="5">
    <source>
        <dbReference type="Google" id="ProtNLM"/>
    </source>
</evidence>
<feature type="compositionally biased region" description="Polar residues" evidence="1">
    <location>
        <begin position="301"/>
        <end position="314"/>
    </location>
</feature>
<dbReference type="GO" id="GO:0042834">
    <property type="term" value="F:peptidoglycan binding"/>
    <property type="evidence" value="ECO:0007669"/>
    <property type="project" value="InterPro"/>
</dbReference>
<evidence type="ECO:0000256" key="1">
    <source>
        <dbReference type="SAM" id="MobiDB-lite"/>
    </source>
</evidence>
<gene>
    <name evidence="3" type="ORF">GCM10007852_32200</name>
</gene>
<keyword evidence="2" id="KW-0812">Transmembrane</keyword>
<dbReference type="EMBL" id="BSOT01000009">
    <property type="protein sequence ID" value="GLR72312.1"/>
    <property type="molecule type" value="Genomic_DNA"/>
</dbReference>
<evidence type="ECO:0000313" key="4">
    <source>
        <dbReference type="Proteomes" id="UP001156601"/>
    </source>
</evidence>
<keyword evidence="2" id="KW-1133">Transmembrane helix</keyword>
<organism evidence="3 4">
    <name type="scientific">Agaribacter marinus</name>
    <dbReference type="NCBI Taxonomy" id="1431249"/>
    <lineage>
        <taxon>Bacteria</taxon>
        <taxon>Pseudomonadati</taxon>
        <taxon>Pseudomonadota</taxon>
        <taxon>Gammaproteobacteria</taxon>
        <taxon>Alteromonadales</taxon>
        <taxon>Alteromonadaceae</taxon>
        <taxon>Agaribacter</taxon>
    </lineage>
</organism>
<dbReference type="Gene3D" id="3.30.70.1070">
    <property type="entry name" value="Sporulation related repeat"/>
    <property type="match status" value="1"/>
</dbReference>
<evidence type="ECO:0000313" key="3">
    <source>
        <dbReference type="EMBL" id="GLR72312.1"/>
    </source>
</evidence>
<keyword evidence="2" id="KW-0472">Membrane</keyword>
<reference evidence="3" key="1">
    <citation type="journal article" date="2014" name="Int. J. Syst. Evol. Microbiol.">
        <title>Complete genome sequence of Corynebacterium casei LMG S-19264T (=DSM 44701T), isolated from a smear-ripened cheese.</title>
        <authorList>
            <consortium name="US DOE Joint Genome Institute (JGI-PGF)"/>
            <person name="Walter F."/>
            <person name="Albersmeier A."/>
            <person name="Kalinowski J."/>
            <person name="Ruckert C."/>
        </authorList>
    </citation>
    <scope>NUCLEOTIDE SEQUENCE</scope>
    <source>
        <strain evidence="3">NBRC 110023</strain>
    </source>
</reference>